<dbReference type="EMBL" id="DXFW01000033">
    <property type="protein sequence ID" value="HIX06303.1"/>
    <property type="molecule type" value="Genomic_DNA"/>
</dbReference>
<evidence type="ECO:0000313" key="3">
    <source>
        <dbReference type="Proteomes" id="UP000824193"/>
    </source>
</evidence>
<dbReference type="PIRSF" id="PIRSF034452">
    <property type="entry name" value="TIM-br_sig_trnsd"/>
    <property type="match status" value="1"/>
</dbReference>
<dbReference type="PANTHER" id="PTHR31862:SF1">
    <property type="entry name" value="UPF0261 DOMAIN PROTEIN (AFU_ORTHOLOGUE AFUA_1G10120)"/>
    <property type="match status" value="1"/>
</dbReference>
<reference evidence="2" key="2">
    <citation type="submission" date="2021-04" db="EMBL/GenBank/DDBJ databases">
        <authorList>
            <person name="Gilroy R."/>
        </authorList>
    </citation>
    <scope>NUCLEOTIDE SEQUENCE</scope>
    <source>
        <strain evidence="2">2239</strain>
    </source>
</reference>
<dbReference type="Proteomes" id="UP000824193">
    <property type="component" value="Unassembled WGS sequence"/>
</dbReference>
<dbReference type="Gene3D" id="3.20.20.70">
    <property type="entry name" value="Aldolase class I"/>
    <property type="match status" value="1"/>
</dbReference>
<dbReference type="PANTHER" id="PTHR31862">
    <property type="entry name" value="UPF0261 DOMAIN PROTEIN (AFU_ORTHOLOGUE AFUA_1G10120)"/>
    <property type="match status" value="1"/>
</dbReference>
<feature type="domain" description="TIM-barrel" evidence="1">
    <location>
        <begin position="8"/>
        <end position="276"/>
    </location>
</feature>
<sequence length="282" mass="30206">MYMTRDVVLARLQQTLQAGRPIVGTGAGIGLAAQAEAKAGADLIIVYGTGKYRMAGRSSMAGRFAFGDANGLVLRMAQDVMPVAGQTPVVAGVFIQDPFRDMVRFIEELKEAGYCGVQNVPGMGGMDQMEGDQVVAALDAAGIGMAMELEFLRMAKDRGMVTTPYAYNLQQAVQLAANGSDMICLHAGLTTKGLTAAEVAPPIERCAQMLTSWIEAIRKENPDTIILCHGGPIAEPQDFAYIMHHVHGISGFYGASSIERIPVEKALMDITAKFRSLHLSPR</sequence>
<accession>A0A9D1V5G8</accession>
<organism evidence="2 3">
    <name type="scientific">Candidatus Allofournierella pullicola</name>
    <dbReference type="NCBI Taxonomy" id="2838596"/>
    <lineage>
        <taxon>Bacteria</taxon>
        <taxon>Bacillati</taxon>
        <taxon>Bacillota</taxon>
        <taxon>Clostridia</taxon>
        <taxon>Eubacteriales</taxon>
        <taxon>Oscillospiraceae</taxon>
        <taxon>Allofournierella</taxon>
    </lineage>
</organism>
<proteinExistence type="predicted"/>
<dbReference type="SUPFAM" id="SSF51621">
    <property type="entry name" value="Phosphoenolpyruvate/pyruvate domain"/>
    <property type="match status" value="1"/>
</dbReference>
<dbReference type="AlphaFoldDB" id="A0A9D1V5G8"/>
<gene>
    <name evidence="2" type="ORF">H9865_09475</name>
</gene>
<dbReference type="InterPro" id="IPR013785">
    <property type="entry name" value="Aldolase_TIM"/>
</dbReference>
<name>A0A9D1V5G8_9FIRM</name>
<dbReference type="InterPro" id="IPR051353">
    <property type="entry name" value="Tobamovirus_resist_UPF0261"/>
</dbReference>
<reference evidence="2" key="1">
    <citation type="journal article" date="2021" name="PeerJ">
        <title>Extensive microbial diversity within the chicken gut microbiome revealed by metagenomics and culture.</title>
        <authorList>
            <person name="Gilroy R."/>
            <person name="Ravi A."/>
            <person name="Getino M."/>
            <person name="Pursley I."/>
            <person name="Horton D.L."/>
            <person name="Alikhan N.F."/>
            <person name="Baker D."/>
            <person name="Gharbi K."/>
            <person name="Hall N."/>
            <person name="Watson M."/>
            <person name="Adriaenssens E.M."/>
            <person name="Foster-Nyarko E."/>
            <person name="Jarju S."/>
            <person name="Secka A."/>
            <person name="Antonio M."/>
            <person name="Oren A."/>
            <person name="Chaudhuri R.R."/>
            <person name="La Ragione R."/>
            <person name="Hildebrand F."/>
            <person name="Pallen M.J."/>
        </authorList>
    </citation>
    <scope>NUCLEOTIDE SEQUENCE</scope>
    <source>
        <strain evidence="2">2239</strain>
    </source>
</reference>
<comment type="caution">
    <text evidence="2">The sequence shown here is derived from an EMBL/GenBank/DDBJ whole genome shotgun (WGS) entry which is preliminary data.</text>
</comment>
<dbReference type="Pfam" id="PF09370">
    <property type="entry name" value="PEP_hydrolase"/>
    <property type="match status" value="1"/>
</dbReference>
<evidence type="ECO:0000313" key="2">
    <source>
        <dbReference type="EMBL" id="HIX06303.1"/>
    </source>
</evidence>
<keyword evidence="2" id="KW-0378">Hydrolase</keyword>
<dbReference type="GO" id="GO:0016787">
    <property type="term" value="F:hydrolase activity"/>
    <property type="evidence" value="ECO:0007669"/>
    <property type="project" value="UniProtKB-KW"/>
</dbReference>
<dbReference type="InterPro" id="IPR009215">
    <property type="entry name" value="TIM-br_IGPS-like"/>
</dbReference>
<dbReference type="InterPro" id="IPR015813">
    <property type="entry name" value="Pyrv/PenolPyrv_kinase-like_dom"/>
</dbReference>
<evidence type="ECO:0000259" key="1">
    <source>
        <dbReference type="Pfam" id="PF09370"/>
    </source>
</evidence>
<protein>
    <submittedName>
        <fullName evidence="2">Phosphoenolpyruvate hydrolase family protein</fullName>
    </submittedName>
</protein>